<sequence length="291" mass="33734">MERLPKFLMKAIDCACEEYGMITYSFHGDNDKTRISIMFSNTDNKQVKRKSGSTRRRDNKRLKEFNDTINDTHVLNVNEIESIDTDSMNIDACTHSTVNECEERTMNTDIPLFGASSFTHSMSIENVGENIERCTVNKEVTVNKPVKPVDDRNLPVGETHETIDCKEKHKQIVKRKHSKENDLKQQSITVCDKKSLDSKHEEFYKIVCKRSRISGDVLIGKISDMNLIVTCNVNRKSIETVDKRDGRYEHYERLLFKDFDDITETDFNTDKAKEAIELMIRYVRCNKLSTL</sequence>
<dbReference type="Proteomes" id="UP000507470">
    <property type="component" value="Unassembled WGS sequence"/>
</dbReference>
<gene>
    <name evidence="1" type="ORF">MCOR_45026</name>
</gene>
<protein>
    <submittedName>
        <fullName evidence="1">Uncharacterized protein</fullName>
    </submittedName>
</protein>
<dbReference type="AlphaFoldDB" id="A0A6J8DX45"/>
<evidence type="ECO:0000313" key="1">
    <source>
        <dbReference type="EMBL" id="CAC5412001.1"/>
    </source>
</evidence>
<reference evidence="1 2" key="1">
    <citation type="submission" date="2020-06" db="EMBL/GenBank/DDBJ databases">
        <authorList>
            <person name="Li R."/>
            <person name="Bekaert M."/>
        </authorList>
    </citation>
    <scope>NUCLEOTIDE SEQUENCE [LARGE SCALE GENOMIC DNA]</scope>
    <source>
        <strain evidence="2">wild</strain>
    </source>
</reference>
<dbReference type="EMBL" id="CACVKT020007942">
    <property type="protein sequence ID" value="CAC5412001.1"/>
    <property type="molecule type" value="Genomic_DNA"/>
</dbReference>
<accession>A0A6J8DX45</accession>
<organism evidence="1 2">
    <name type="scientific">Mytilus coruscus</name>
    <name type="common">Sea mussel</name>
    <dbReference type="NCBI Taxonomy" id="42192"/>
    <lineage>
        <taxon>Eukaryota</taxon>
        <taxon>Metazoa</taxon>
        <taxon>Spiralia</taxon>
        <taxon>Lophotrochozoa</taxon>
        <taxon>Mollusca</taxon>
        <taxon>Bivalvia</taxon>
        <taxon>Autobranchia</taxon>
        <taxon>Pteriomorphia</taxon>
        <taxon>Mytilida</taxon>
        <taxon>Mytiloidea</taxon>
        <taxon>Mytilidae</taxon>
        <taxon>Mytilinae</taxon>
        <taxon>Mytilus</taxon>
    </lineage>
</organism>
<keyword evidence="2" id="KW-1185">Reference proteome</keyword>
<name>A0A6J8DX45_MYTCO</name>
<evidence type="ECO:0000313" key="2">
    <source>
        <dbReference type="Proteomes" id="UP000507470"/>
    </source>
</evidence>
<proteinExistence type="predicted"/>